<dbReference type="PANTHER" id="PTHR13723">
    <property type="entry name" value="ADAMTS A DISINTEGRIN AND METALLOPROTEASE WITH THROMBOSPONDIN MOTIFS PROTEASE"/>
    <property type="match status" value="1"/>
</dbReference>
<dbReference type="GO" id="GO:0006508">
    <property type="term" value="P:proteolysis"/>
    <property type="evidence" value="ECO:0007669"/>
    <property type="project" value="TreeGrafter"/>
</dbReference>
<dbReference type="AlphaFoldDB" id="A0A164GT35"/>
<keyword evidence="4" id="KW-1185">Reference proteome</keyword>
<dbReference type="InterPro" id="IPR050439">
    <property type="entry name" value="ADAMTS_ADAMTS-like"/>
</dbReference>
<dbReference type="Gene3D" id="2.20.100.10">
    <property type="entry name" value="Thrombospondin type-1 (TSP1) repeat"/>
    <property type="match status" value="1"/>
</dbReference>
<dbReference type="GO" id="GO:0004222">
    <property type="term" value="F:metalloendopeptidase activity"/>
    <property type="evidence" value="ECO:0007669"/>
    <property type="project" value="TreeGrafter"/>
</dbReference>
<evidence type="ECO:0000313" key="4">
    <source>
        <dbReference type="Proteomes" id="UP000076858"/>
    </source>
</evidence>
<dbReference type="Proteomes" id="UP000076858">
    <property type="component" value="Unassembled WGS sequence"/>
</dbReference>
<dbReference type="PANTHER" id="PTHR13723:SF200">
    <property type="entry name" value="ADAM METALLOPEPTIDASE WITH THROMBOSPONDIN TYPE 1 MOTIF B, ISOFORM B"/>
    <property type="match status" value="1"/>
</dbReference>
<dbReference type="InterPro" id="IPR036383">
    <property type="entry name" value="TSP1_rpt_sf"/>
</dbReference>
<sequence>FIAGDWSPCSVTCGDGTREREVNCKIFLEFSKTIAKLPDKECPGLKPAEIEPCFMRPCSLSNKYEPWIDQFSDQSNYKLMLATRKPVEDLRAATKMELTSGGGASGGPVTVTKPSHSVPASVTGPLLAHTWKSSGFSQCSASCLGGILILI</sequence>
<proteinExistence type="predicted"/>
<dbReference type="Pfam" id="PF19030">
    <property type="entry name" value="TSP1_ADAMTS"/>
    <property type="match status" value="1"/>
</dbReference>
<keyword evidence="2" id="KW-0964">Secreted</keyword>
<accession>A0A164GT35</accession>
<gene>
    <name evidence="3" type="ORF">APZ42_004848</name>
</gene>
<dbReference type="EMBL" id="LRGB01013974">
    <property type="protein sequence ID" value="KZR99324.1"/>
    <property type="molecule type" value="Genomic_DNA"/>
</dbReference>
<dbReference type="GO" id="GO:0005576">
    <property type="term" value="C:extracellular region"/>
    <property type="evidence" value="ECO:0007669"/>
    <property type="project" value="UniProtKB-SubCell"/>
</dbReference>
<protein>
    <submittedName>
        <fullName evidence="3">Putative ADAMTS protein 3</fullName>
    </submittedName>
</protein>
<feature type="non-terminal residue" evidence="3">
    <location>
        <position position="1"/>
    </location>
</feature>
<evidence type="ECO:0000313" key="3">
    <source>
        <dbReference type="EMBL" id="KZR99324.1"/>
    </source>
</evidence>
<evidence type="ECO:0000256" key="1">
    <source>
        <dbReference type="ARBA" id="ARBA00004613"/>
    </source>
</evidence>
<evidence type="ECO:0000256" key="2">
    <source>
        <dbReference type="ARBA" id="ARBA00022525"/>
    </source>
</evidence>
<dbReference type="GO" id="GO:0031012">
    <property type="term" value="C:extracellular matrix"/>
    <property type="evidence" value="ECO:0007669"/>
    <property type="project" value="TreeGrafter"/>
</dbReference>
<name>A0A164GT35_9CRUS</name>
<reference evidence="3 4" key="1">
    <citation type="submission" date="2016-03" db="EMBL/GenBank/DDBJ databases">
        <title>EvidentialGene: Evidence-directed Construction of Genes on Genomes.</title>
        <authorList>
            <person name="Gilbert D.G."/>
            <person name="Choi J.-H."/>
            <person name="Mockaitis K."/>
            <person name="Colbourne J."/>
            <person name="Pfrender M."/>
        </authorList>
    </citation>
    <scope>NUCLEOTIDE SEQUENCE [LARGE SCALE GENOMIC DNA]</scope>
    <source>
        <strain evidence="3 4">Xinb3</strain>
        <tissue evidence="3">Complete organism</tissue>
    </source>
</reference>
<organism evidence="3 4">
    <name type="scientific">Daphnia magna</name>
    <dbReference type="NCBI Taxonomy" id="35525"/>
    <lineage>
        <taxon>Eukaryota</taxon>
        <taxon>Metazoa</taxon>
        <taxon>Ecdysozoa</taxon>
        <taxon>Arthropoda</taxon>
        <taxon>Crustacea</taxon>
        <taxon>Branchiopoda</taxon>
        <taxon>Diplostraca</taxon>
        <taxon>Cladocera</taxon>
        <taxon>Anomopoda</taxon>
        <taxon>Daphniidae</taxon>
        <taxon>Daphnia</taxon>
    </lineage>
</organism>
<dbReference type="SMART" id="SM00209">
    <property type="entry name" value="TSP1"/>
    <property type="match status" value="1"/>
</dbReference>
<comment type="caution">
    <text evidence="3">The sequence shown here is derived from an EMBL/GenBank/DDBJ whole genome shotgun (WGS) entry which is preliminary data.</text>
</comment>
<dbReference type="OrthoDB" id="5948003at2759"/>
<comment type="subcellular location">
    <subcellularLocation>
        <location evidence="1">Secreted</location>
    </subcellularLocation>
</comment>
<dbReference type="SUPFAM" id="SSF82895">
    <property type="entry name" value="TSP-1 type 1 repeat"/>
    <property type="match status" value="1"/>
</dbReference>
<dbReference type="InterPro" id="IPR000884">
    <property type="entry name" value="TSP1_rpt"/>
</dbReference>
<dbReference type="GO" id="GO:0030198">
    <property type="term" value="P:extracellular matrix organization"/>
    <property type="evidence" value="ECO:0007669"/>
    <property type="project" value="TreeGrafter"/>
</dbReference>
<dbReference type="PROSITE" id="PS50092">
    <property type="entry name" value="TSP1"/>
    <property type="match status" value="1"/>
</dbReference>